<comment type="caution">
    <text evidence="2">The sequence shown here is derived from an EMBL/GenBank/DDBJ whole genome shotgun (WGS) entry which is preliminary data.</text>
</comment>
<dbReference type="Pfam" id="PF00149">
    <property type="entry name" value="Metallophos"/>
    <property type="match status" value="1"/>
</dbReference>
<dbReference type="AlphaFoldDB" id="A0A1E3W5F0"/>
<feature type="domain" description="Calcineurin-like phosphoesterase" evidence="1">
    <location>
        <begin position="1"/>
        <end position="184"/>
    </location>
</feature>
<keyword evidence="3" id="KW-1185">Reference proteome</keyword>
<dbReference type="PANTHER" id="PTHR12905">
    <property type="entry name" value="METALLOPHOSPHOESTERASE"/>
    <property type="match status" value="1"/>
</dbReference>
<dbReference type="Proteomes" id="UP000094472">
    <property type="component" value="Unassembled WGS sequence"/>
</dbReference>
<dbReference type="InterPro" id="IPR004843">
    <property type="entry name" value="Calcineurin-like_PHP"/>
</dbReference>
<dbReference type="RefSeq" id="WP_069440930.1">
    <property type="nucleotide sequence ID" value="NZ_LPWF01000010.1"/>
</dbReference>
<dbReference type="EMBL" id="LPWF01000010">
    <property type="protein sequence ID" value="ODS01021.1"/>
    <property type="molecule type" value="Genomic_DNA"/>
</dbReference>
<evidence type="ECO:0000259" key="1">
    <source>
        <dbReference type="Pfam" id="PF00149"/>
    </source>
</evidence>
<organism evidence="2 3">
    <name type="scientific">Methyloceanibacter superfactus</name>
    <dbReference type="NCBI Taxonomy" id="1774969"/>
    <lineage>
        <taxon>Bacteria</taxon>
        <taxon>Pseudomonadati</taxon>
        <taxon>Pseudomonadota</taxon>
        <taxon>Alphaproteobacteria</taxon>
        <taxon>Hyphomicrobiales</taxon>
        <taxon>Hyphomicrobiaceae</taxon>
        <taxon>Methyloceanibacter</taxon>
    </lineage>
</organism>
<reference evidence="2 3" key="1">
    <citation type="journal article" date="2016" name="Environ. Microbiol.">
        <title>New Methyloceanibacter diversity from North Sea sediments includes methanotroph containing solely the soluble methane monooxygenase.</title>
        <authorList>
            <person name="Vekeman B."/>
            <person name="Kerckhof F.M."/>
            <person name="Cremers G."/>
            <person name="de Vos P."/>
            <person name="Vandamme P."/>
            <person name="Boon N."/>
            <person name="Op den Camp H.J."/>
            <person name="Heylen K."/>
        </authorList>
    </citation>
    <scope>NUCLEOTIDE SEQUENCE [LARGE SCALE GENOMIC DNA]</scope>
    <source>
        <strain evidence="2 3">R-67175</strain>
    </source>
</reference>
<gene>
    <name evidence="2" type="ORF">AUC69_07305</name>
</gene>
<evidence type="ECO:0000313" key="2">
    <source>
        <dbReference type="EMBL" id="ODS01021.1"/>
    </source>
</evidence>
<keyword evidence="2" id="KW-0378">Hydrolase</keyword>
<dbReference type="InterPro" id="IPR029052">
    <property type="entry name" value="Metallo-depent_PP-like"/>
</dbReference>
<dbReference type="OrthoDB" id="332939at2"/>
<dbReference type="Gene3D" id="3.60.21.10">
    <property type="match status" value="1"/>
</dbReference>
<dbReference type="InterPro" id="IPR051693">
    <property type="entry name" value="UPF0046_metallophosphoest"/>
</dbReference>
<name>A0A1E3W5F0_9HYPH</name>
<dbReference type="GO" id="GO:0016787">
    <property type="term" value="F:hydrolase activity"/>
    <property type="evidence" value="ECO:0007669"/>
    <property type="project" value="UniProtKB-KW"/>
</dbReference>
<sequence length="268" mass="29551">MRLLLVSDLHYSLPLFDWVVEVAGDFDIVVMAGDHLDLASLVDGRAQAVVVKKYFSRIQAKTRLLICSGNHDLDSKNPAGEKVAKWLLGSRNKGLLSDGESLAIDGTLFTMCPWWDGPVSRAEIGAQFAEAAARREKRWIWIYHAPPANSPVAWGGQRFFGDDALRGWIEKYQPDIVMSGHVHEAPYVQDGSWVDRIGATWIFNTGHYLGAPPAHVILDTGVGEALWFSAAGNQYVRLEGDLTRPVSKLTALPEWLTAGDRHHAPGQG</sequence>
<evidence type="ECO:0000313" key="3">
    <source>
        <dbReference type="Proteomes" id="UP000094472"/>
    </source>
</evidence>
<dbReference type="PANTHER" id="PTHR12905:SF0">
    <property type="entry name" value="CALCINEURIN-LIKE PHOSPHOESTERASE DOMAIN-CONTAINING PROTEIN"/>
    <property type="match status" value="1"/>
</dbReference>
<proteinExistence type="predicted"/>
<protein>
    <submittedName>
        <fullName evidence="2">Phosphohydrolase</fullName>
    </submittedName>
</protein>
<dbReference type="SUPFAM" id="SSF56300">
    <property type="entry name" value="Metallo-dependent phosphatases"/>
    <property type="match status" value="1"/>
</dbReference>
<dbReference type="STRING" id="1774969.AUC69_07305"/>
<accession>A0A1E3W5F0</accession>